<evidence type="ECO:0000313" key="3">
    <source>
        <dbReference type="Proteomes" id="UP001143391"/>
    </source>
</evidence>
<gene>
    <name evidence="2" type="ORF">NLU14_05385</name>
</gene>
<dbReference type="GO" id="GO:0016740">
    <property type="term" value="F:transferase activity"/>
    <property type="evidence" value="ECO:0007669"/>
    <property type="project" value="UniProtKB-KW"/>
</dbReference>
<name>A0ABT5Y7L2_9GAMM</name>
<dbReference type="PANTHER" id="PTHR48207:SF3">
    <property type="entry name" value="SUCCINATE--HYDROXYMETHYLGLUTARATE COA-TRANSFERASE"/>
    <property type="match status" value="1"/>
</dbReference>
<dbReference type="Proteomes" id="UP001143391">
    <property type="component" value="Unassembled WGS sequence"/>
</dbReference>
<keyword evidence="3" id="KW-1185">Reference proteome</keyword>
<comment type="caution">
    <text evidence="2">The sequence shown here is derived from an EMBL/GenBank/DDBJ whole genome shotgun (WGS) entry which is preliminary data.</text>
</comment>
<evidence type="ECO:0000256" key="1">
    <source>
        <dbReference type="ARBA" id="ARBA00022679"/>
    </source>
</evidence>
<organism evidence="2 3">
    <name type="scientific">Marinobacter iranensis</name>
    <dbReference type="NCBI Taxonomy" id="2962607"/>
    <lineage>
        <taxon>Bacteria</taxon>
        <taxon>Pseudomonadati</taxon>
        <taxon>Pseudomonadota</taxon>
        <taxon>Gammaproteobacteria</taxon>
        <taxon>Pseudomonadales</taxon>
        <taxon>Marinobacteraceae</taxon>
        <taxon>Marinobacter</taxon>
    </lineage>
</organism>
<dbReference type="Gene3D" id="3.30.1540.10">
    <property type="entry name" value="formyl-coa transferase, domain 3"/>
    <property type="match status" value="1"/>
</dbReference>
<protein>
    <submittedName>
        <fullName evidence="2">CoA transferase</fullName>
    </submittedName>
</protein>
<dbReference type="InterPro" id="IPR003673">
    <property type="entry name" value="CoA-Trfase_fam_III"/>
</dbReference>
<dbReference type="InterPro" id="IPR050483">
    <property type="entry name" value="CoA-transferase_III_domain"/>
</dbReference>
<dbReference type="SUPFAM" id="SSF89796">
    <property type="entry name" value="CoA-transferase family III (CaiB/BaiF)"/>
    <property type="match status" value="1"/>
</dbReference>
<dbReference type="RefSeq" id="WP_275705146.1">
    <property type="nucleotide sequence ID" value="NZ_JANCMW010000002.1"/>
</dbReference>
<dbReference type="InterPro" id="IPR023606">
    <property type="entry name" value="CoA-Trfase_III_dom_1_sf"/>
</dbReference>
<evidence type="ECO:0000313" key="2">
    <source>
        <dbReference type="EMBL" id="MDF0749658.1"/>
    </source>
</evidence>
<keyword evidence="1 2" id="KW-0808">Transferase</keyword>
<reference evidence="2" key="1">
    <citation type="submission" date="2022-07" db="EMBL/GenBank/DDBJ databases">
        <title>Marinobacter iranensis a new bacterium isolate from a hipersaline lake in Iran.</title>
        <authorList>
            <person name="Mohammad A.M.A."/>
            <person name="Cristina S.-P."/>
            <person name="Antonio V."/>
        </authorList>
    </citation>
    <scope>NUCLEOTIDE SEQUENCE</scope>
    <source>
        <strain evidence="2">71-i</strain>
    </source>
</reference>
<dbReference type="EMBL" id="JANCMW010000002">
    <property type="protein sequence ID" value="MDF0749658.1"/>
    <property type="molecule type" value="Genomic_DNA"/>
</dbReference>
<sequence length="399" mass="43523">MNHNNSGVLPLEGTNVVSLEQAVAAPLCTRHLAEQGARVIKVERPGSGDFARQYDDRVKGMSSHFVWVNRSKESLSLDLKSSEGLEVLFQLLADADVLVQNLAPGAAARMGLSFEELHLRYPRLTVCDISGYGHGGPLQDKKAYDLLIQSESGFLSVTGTPDPEGMVKAGCSVADIAAGMYAQSNILSALLLRGRTGKGSHIDVSMLESLVEWMGYPMYYSFDDAMPPPRAGSSHSTIFPYGPFPVGDGETVMLGLQNDREWREFCKQVLQKPELAEQPRFATNPQRSVHRDELGGLIREVFSGLSLAEVVKRLDVAGIANASVNDMQRVWKHPQLQARDRWISVETPVGDVPALKSPGLWFAGAVSAVPEIGEHSRAILSELGYSEEQIGQLEQRGVI</sequence>
<dbReference type="Gene3D" id="3.40.50.10540">
    <property type="entry name" value="Crotonobetainyl-coa:carnitine coa-transferase, domain 1"/>
    <property type="match status" value="1"/>
</dbReference>
<dbReference type="PANTHER" id="PTHR48207">
    <property type="entry name" value="SUCCINATE--HYDROXYMETHYLGLUTARATE COA-TRANSFERASE"/>
    <property type="match status" value="1"/>
</dbReference>
<dbReference type="Pfam" id="PF02515">
    <property type="entry name" value="CoA_transf_3"/>
    <property type="match status" value="1"/>
</dbReference>
<dbReference type="InterPro" id="IPR044855">
    <property type="entry name" value="CoA-Trfase_III_dom3_sf"/>
</dbReference>
<accession>A0ABT5Y7L2</accession>
<proteinExistence type="predicted"/>